<reference evidence="1 2" key="1">
    <citation type="submission" date="2015-05" db="EMBL/GenBank/DDBJ databases">
        <title>Photobacterium galathea sp. nov.</title>
        <authorList>
            <person name="Machado H."/>
            <person name="Gram L."/>
        </authorList>
    </citation>
    <scope>NUCLEOTIDE SEQUENCE [LARGE SCALE GENOMIC DNA]</scope>
    <source>
        <strain evidence="1 2">DSM 22954</strain>
    </source>
</reference>
<protein>
    <submittedName>
        <fullName evidence="1">Uncharacterized protein</fullName>
    </submittedName>
</protein>
<accession>A0A0J1JNR3</accession>
<dbReference type="PATRIC" id="fig|320778.3.peg.5206"/>
<evidence type="ECO:0000313" key="1">
    <source>
        <dbReference type="EMBL" id="KLV03867.1"/>
    </source>
</evidence>
<dbReference type="Proteomes" id="UP000035909">
    <property type="component" value="Unassembled WGS sequence"/>
</dbReference>
<sequence>MTFSMSRGVRFALAALSILVLSPIAIQSVMKTEVANLERKKNALEFTWKLRTDLLHPSDEKYKDMKISAHYHSLFRRNSGIVIDWGEGESLGVGESMKDRLAKQIESDSKGISALMVFALTAHSAKGDPTNLNEHTYNNNSYRISEIRKYAEFASPEVAILLSNPIAFAIALNNGGTYKGVRPLDYVFNSPKLTRSENIRKTIKYHKRYREYWLSFMFDDEFFDAPIYDRKIFTNMSNK</sequence>
<gene>
    <name evidence="1" type="ORF">ABT57_24345</name>
</gene>
<proteinExistence type="predicted"/>
<dbReference type="RefSeq" id="WP_047887864.1">
    <property type="nucleotide sequence ID" value="NZ_LDOU01000037.1"/>
</dbReference>
<dbReference type="STRING" id="320778.ABT57_24345"/>
<dbReference type="EMBL" id="LDOU01000037">
    <property type="protein sequence ID" value="KLV03867.1"/>
    <property type="molecule type" value="Genomic_DNA"/>
</dbReference>
<name>A0A0J1JNR3_9GAMM</name>
<keyword evidence="2" id="KW-1185">Reference proteome</keyword>
<dbReference type="AlphaFoldDB" id="A0A0J1JNR3"/>
<comment type="caution">
    <text evidence="1">The sequence shown here is derived from an EMBL/GenBank/DDBJ whole genome shotgun (WGS) entry which is preliminary data.</text>
</comment>
<evidence type="ECO:0000313" key="2">
    <source>
        <dbReference type="Proteomes" id="UP000035909"/>
    </source>
</evidence>
<organism evidence="1 2">
    <name type="scientific">Photobacterium ganghwense</name>
    <dbReference type="NCBI Taxonomy" id="320778"/>
    <lineage>
        <taxon>Bacteria</taxon>
        <taxon>Pseudomonadati</taxon>
        <taxon>Pseudomonadota</taxon>
        <taxon>Gammaproteobacteria</taxon>
        <taxon>Vibrionales</taxon>
        <taxon>Vibrionaceae</taxon>
        <taxon>Photobacterium</taxon>
    </lineage>
</organism>